<dbReference type="EMBL" id="JABSTQ010011252">
    <property type="protein sequence ID" value="KAG0413507.1"/>
    <property type="molecule type" value="Genomic_DNA"/>
</dbReference>
<dbReference type="Proteomes" id="UP000805193">
    <property type="component" value="Unassembled WGS sequence"/>
</dbReference>
<proteinExistence type="predicted"/>
<evidence type="ECO:0000313" key="2">
    <source>
        <dbReference type="Proteomes" id="UP000805193"/>
    </source>
</evidence>
<reference evidence="1 2" key="1">
    <citation type="journal article" date="2020" name="Cell">
        <title>Large-Scale Comparative Analyses of Tick Genomes Elucidate Their Genetic Diversity and Vector Capacities.</title>
        <authorList>
            <consortium name="Tick Genome and Microbiome Consortium (TIGMIC)"/>
            <person name="Jia N."/>
            <person name="Wang J."/>
            <person name="Shi W."/>
            <person name="Du L."/>
            <person name="Sun Y."/>
            <person name="Zhan W."/>
            <person name="Jiang J.F."/>
            <person name="Wang Q."/>
            <person name="Zhang B."/>
            <person name="Ji P."/>
            <person name="Bell-Sakyi L."/>
            <person name="Cui X.M."/>
            <person name="Yuan T.T."/>
            <person name="Jiang B.G."/>
            <person name="Yang W.F."/>
            <person name="Lam T.T."/>
            <person name="Chang Q.C."/>
            <person name="Ding S.J."/>
            <person name="Wang X.J."/>
            <person name="Zhu J.G."/>
            <person name="Ruan X.D."/>
            <person name="Zhao L."/>
            <person name="Wei J.T."/>
            <person name="Ye R.Z."/>
            <person name="Que T.C."/>
            <person name="Du C.H."/>
            <person name="Zhou Y.H."/>
            <person name="Cheng J.X."/>
            <person name="Dai P.F."/>
            <person name="Guo W.B."/>
            <person name="Han X.H."/>
            <person name="Huang E.J."/>
            <person name="Li L.F."/>
            <person name="Wei W."/>
            <person name="Gao Y.C."/>
            <person name="Liu J.Z."/>
            <person name="Shao H.Z."/>
            <person name="Wang X."/>
            <person name="Wang C.C."/>
            <person name="Yang T.C."/>
            <person name="Huo Q.B."/>
            <person name="Li W."/>
            <person name="Chen H.Y."/>
            <person name="Chen S.E."/>
            <person name="Zhou L.G."/>
            <person name="Ni X.B."/>
            <person name="Tian J.H."/>
            <person name="Sheng Y."/>
            <person name="Liu T."/>
            <person name="Pan Y.S."/>
            <person name="Xia L.Y."/>
            <person name="Li J."/>
            <person name="Zhao F."/>
            <person name="Cao W.C."/>
        </authorList>
    </citation>
    <scope>NUCLEOTIDE SEQUENCE [LARGE SCALE GENOMIC DNA]</scope>
    <source>
        <strain evidence="1">Iper-2018</strain>
    </source>
</reference>
<accession>A0AC60P2I2</accession>
<organism evidence="1 2">
    <name type="scientific">Ixodes persulcatus</name>
    <name type="common">Taiga tick</name>
    <dbReference type="NCBI Taxonomy" id="34615"/>
    <lineage>
        <taxon>Eukaryota</taxon>
        <taxon>Metazoa</taxon>
        <taxon>Ecdysozoa</taxon>
        <taxon>Arthropoda</taxon>
        <taxon>Chelicerata</taxon>
        <taxon>Arachnida</taxon>
        <taxon>Acari</taxon>
        <taxon>Parasitiformes</taxon>
        <taxon>Ixodida</taxon>
        <taxon>Ixodoidea</taxon>
        <taxon>Ixodidae</taxon>
        <taxon>Ixodinae</taxon>
        <taxon>Ixodes</taxon>
    </lineage>
</organism>
<keyword evidence="2" id="KW-1185">Reference proteome</keyword>
<protein>
    <submittedName>
        <fullName evidence="1">Uncharacterized protein</fullName>
    </submittedName>
</protein>
<gene>
    <name evidence="1" type="ORF">HPB47_009339</name>
</gene>
<name>A0AC60P2I2_IXOPE</name>
<comment type="caution">
    <text evidence="1">The sequence shown here is derived from an EMBL/GenBank/DDBJ whole genome shotgun (WGS) entry which is preliminary data.</text>
</comment>
<sequence>MDVKEDDNVCIVCWREIHVYAIGLCDHPVCHECSTRMRVLCRKSECPICRRNLPKVIFVKEARPFEELNRRLYPVDAHPQVCFEDDQVRQAYRALLENRCKYCPPGTKRPVFASFGMLRTHVRREHHRTYCDLCVEHLKIFPGERTAYSKKDLCRHLHSGDLEDTSHKGHPLCQFCDVRYFDHDELYRHLRREHYYCHFCGDDYRLQYYRNYEYLREHFRQEHFLCEEGDCRNETFTAAFRSEIDLKAHRAQHHNRSMTKAQAKQARTLDLEFSIAPRAGRCSPLFFWPLCFVQVVAGLATSRKIVLWRKIFSTESSFSTVSRVSGNHEEGGHTRRLPRHGGHQRPNRSSALPQNNREEQPPRGPPSTAQRPAERQAQTPDLTWEAPPPVDYHCDKEFPQLGGEGAGPGTGPFLPTPYSSRRPEQVNFDSVDEFPVAQSVRPSPAARVGCSPGSATCREGFVVRQAAVQRAGESRLPRRVNRRPQRARETVLRRTLPRVDLRSRHSRKTFPHSRPASCPGCQQRPQLPRRQGSSSRQQIKTKKKKADEPKRADPQARKLAPIVDGDPPATESSAVEPSALDPAASAPKPSVATDDAANGTNATDNLLQLISAARKGNATHPQPSGGESSDSEEDERRALSQKDFPHLNGRATAAPPGFRKPKPPPGFTRPGADRSRPPDVSLAPSVPQAPQYTQPARFQQRNLELIVEIQKSLAGDQFGRFKALSGAFRRGTLSAADYFSHCLELFGAEERFLAVFPELLFLLPDIRKQRELMATYNARRKACGASTGALPKGAAVQLLVCATCQQVLSADDFRSHRTLHDPA</sequence>
<evidence type="ECO:0000313" key="1">
    <source>
        <dbReference type="EMBL" id="KAG0413507.1"/>
    </source>
</evidence>